<keyword evidence="2" id="KW-1133">Transmembrane helix</keyword>
<feature type="transmembrane region" description="Helical" evidence="2">
    <location>
        <begin position="104"/>
        <end position="133"/>
    </location>
</feature>
<feature type="compositionally biased region" description="Polar residues" evidence="1">
    <location>
        <begin position="41"/>
        <end position="50"/>
    </location>
</feature>
<feature type="region of interest" description="Disordered" evidence="1">
    <location>
        <begin position="559"/>
        <end position="588"/>
    </location>
</feature>
<dbReference type="PANTHER" id="PTHR44329">
    <property type="entry name" value="SERINE/THREONINE-PROTEIN KINASE TNNI3K-RELATED"/>
    <property type="match status" value="1"/>
</dbReference>
<comment type="caution">
    <text evidence="4">The sequence shown here is derived from an EMBL/GenBank/DDBJ whole genome shotgun (WGS) entry which is preliminary data.</text>
</comment>
<dbReference type="GO" id="GO:0004674">
    <property type="term" value="F:protein serine/threonine kinase activity"/>
    <property type="evidence" value="ECO:0007669"/>
    <property type="project" value="TreeGrafter"/>
</dbReference>
<keyword evidence="2" id="KW-0812">Transmembrane</keyword>
<dbReference type="SUPFAM" id="SSF56112">
    <property type="entry name" value="Protein kinase-like (PK-like)"/>
    <property type="match status" value="1"/>
</dbReference>
<feature type="compositionally biased region" description="Polar residues" evidence="1">
    <location>
        <begin position="1"/>
        <end position="10"/>
    </location>
</feature>
<evidence type="ECO:0000313" key="4">
    <source>
        <dbReference type="EMBL" id="GAX09853.1"/>
    </source>
</evidence>
<feature type="domain" description="Protein kinase" evidence="3">
    <location>
        <begin position="258"/>
        <end position="551"/>
    </location>
</feature>
<feature type="region of interest" description="Disordered" evidence="1">
    <location>
        <begin position="1"/>
        <end position="88"/>
    </location>
</feature>
<accession>A0A1Z5J794</accession>
<dbReference type="InterPro" id="IPR011009">
    <property type="entry name" value="Kinase-like_dom_sf"/>
</dbReference>
<dbReference type="GO" id="GO:0005524">
    <property type="term" value="F:ATP binding"/>
    <property type="evidence" value="ECO:0007669"/>
    <property type="project" value="InterPro"/>
</dbReference>
<evidence type="ECO:0000259" key="3">
    <source>
        <dbReference type="PROSITE" id="PS50011"/>
    </source>
</evidence>
<dbReference type="InterPro" id="IPR000719">
    <property type="entry name" value="Prot_kinase_dom"/>
</dbReference>
<dbReference type="InterPro" id="IPR051681">
    <property type="entry name" value="Ser/Thr_Kinases-Pseudokinases"/>
</dbReference>
<protein>
    <recommendedName>
        <fullName evidence="3">Protein kinase domain-containing protein</fullName>
    </recommendedName>
</protein>
<dbReference type="PROSITE" id="PS50011">
    <property type="entry name" value="PROTEIN_KINASE_DOM"/>
    <property type="match status" value="1"/>
</dbReference>
<dbReference type="InParanoid" id="A0A1Z5J794"/>
<proteinExistence type="predicted"/>
<dbReference type="OrthoDB" id="41771at2759"/>
<dbReference type="PANTHER" id="PTHR44329:SF214">
    <property type="entry name" value="PROTEIN KINASE DOMAIN-CONTAINING PROTEIN"/>
    <property type="match status" value="1"/>
</dbReference>
<dbReference type="EMBL" id="BDSP01000013">
    <property type="protein sequence ID" value="GAX09853.1"/>
    <property type="molecule type" value="Genomic_DNA"/>
</dbReference>
<evidence type="ECO:0000256" key="2">
    <source>
        <dbReference type="SAM" id="Phobius"/>
    </source>
</evidence>
<name>A0A1Z5J794_FISSO</name>
<dbReference type="Gene3D" id="1.10.510.10">
    <property type="entry name" value="Transferase(Phosphotransferase) domain 1"/>
    <property type="match status" value="1"/>
</dbReference>
<keyword evidence="5" id="KW-1185">Reference proteome</keyword>
<organism evidence="4 5">
    <name type="scientific">Fistulifera solaris</name>
    <name type="common">Oleaginous diatom</name>
    <dbReference type="NCBI Taxonomy" id="1519565"/>
    <lineage>
        <taxon>Eukaryota</taxon>
        <taxon>Sar</taxon>
        <taxon>Stramenopiles</taxon>
        <taxon>Ochrophyta</taxon>
        <taxon>Bacillariophyta</taxon>
        <taxon>Bacillariophyceae</taxon>
        <taxon>Bacillariophycidae</taxon>
        <taxon>Naviculales</taxon>
        <taxon>Naviculaceae</taxon>
        <taxon>Fistulifera</taxon>
    </lineage>
</organism>
<feature type="compositionally biased region" description="Polar residues" evidence="1">
    <location>
        <begin position="71"/>
        <end position="82"/>
    </location>
</feature>
<gene>
    <name evidence="4" type="ORF">FisN_11Lh169</name>
</gene>
<evidence type="ECO:0000256" key="1">
    <source>
        <dbReference type="SAM" id="MobiDB-lite"/>
    </source>
</evidence>
<feature type="compositionally biased region" description="Basic and acidic residues" evidence="1">
    <location>
        <begin position="11"/>
        <end position="31"/>
    </location>
</feature>
<keyword evidence="2" id="KW-0472">Membrane</keyword>
<dbReference type="Pfam" id="PF00069">
    <property type="entry name" value="Pkinase"/>
    <property type="match status" value="1"/>
</dbReference>
<dbReference type="Proteomes" id="UP000198406">
    <property type="component" value="Unassembled WGS sequence"/>
</dbReference>
<evidence type="ECO:0000313" key="5">
    <source>
        <dbReference type="Proteomes" id="UP000198406"/>
    </source>
</evidence>
<reference evidence="4 5" key="1">
    <citation type="journal article" date="2015" name="Plant Cell">
        <title>Oil accumulation by the oleaginous diatom Fistulifera solaris as revealed by the genome and transcriptome.</title>
        <authorList>
            <person name="Tanaka T."/>
            <person name="Maeda Y."/>
            <person name="Veluchamy A."/>
            <person name="Tanaka M."/>
            <person name="Abida H."/>
            <person name="Marechal E."/>
            <person name="Bowler C."/>
            <person name="Muto M."/>
            <person name="Sunaga Y."/>
            <person name="Tanaka M."/>
            <person name="Yoshino T."/>
            <person name="Taniguchi T."/>
            <person name="Fukuda Y."/>
            <person name="Nemoto M."/>
            <person name="Matsumoto M."/>
            <person name="Wong P.S."/>
            <person name="Aburatani S."/>
            <person name="Fujibuchi W."/>
        </authorList>
    </citation>
    <scope>NUCLEOTIDE SEQUENCE [LARGE SCALE GENOMIC DNA]</scope>
    <source>
        <strain evidence="4 5">JPCC DA0580</strain>
    </source>
</reference>
<sequence>MFRSIQSQKNAKSDGDSSYGEKKIEDTEDPSKTLNKPDVSPVSNTPNSRGVRQRHAKNLFFSASPSSSPSIATIQGTPTHRSSGAVFPGDTSRRRWQLCRPRKWTLASLLILILLMSTVCSLVMSTVSLYWWWSSAMEDTRGIPQLRQQRSSRSTVFSWWSSHPKERVASARVHFLLGAWDASSPLGQSYQVDETMMHSLRSYENDALDDWQPIDYTTSRCQPRAEWQTKSFPTCNNLHELQLHAALPEAFKRSMDLEEELTVLGEGWFRTTWRLDRRSYDKDVPTESLVLKTLRIEREYKREYYELHRRDAVAMERLTRSPFVVDVYGACGNSAINELANFPYEGVQSLEVFNRRLRGHDQTPQAYLMKLKMATSVAVGLADVHGIDSDTVPTLSHYDINPRNVALFEGGKPKLNDFNIAEFLHYDPETNETCGFPARLHEPWWRAPEEMNATTNDILVDEKVDVYALGNILFHTLTTHSPRGKMKPERLKEVRSIVATGTPPAIPPPYDKTTDPAAVAIRHAMKLCYRADPKERATAAEIAHYLKKVLFHLTKEEHSAAAENVVSPPHATYEEESGEDESRIEAKG</sequence>
<dbReference type="AlphaFoldDB" id="A0A1Z5J794"/>